<sequence>MSSIVSVCARVYAGKVVHGKVVRIGFETDMLVSSALVDMYSKSGEVGDAWIVFEMMLVF</sequence>
<dbReference type="Proteomes" id="UP000554482">
    <property type="component" value="Unassembled WGS sequence"/>
</dbReference>
<protein>
    <recommendedName>
        <fullName evidence="3">Pentatricopeptide repeat-containing protein</fullName>
    </recommendedName>
</protein>
<evidence type="ECO:0000313" key="2">
    <source>
        <dbReference type="Proteomes" id="UP000554482"/>
    </source>
</evidence>
<dbReference type="PANTHER" id="PTHR47926">
    <property type="entry name" value="PENTATRICOPEPTIDE REPEAT-CONTAINING PROTEIN"/>
    <property type="match status" value="1"/>
</dbReference>
<dbReference type="GO" id="GO:0009451">
    <property type="term" value="P:RNA modification"/>
    <property type="evidence" value="ECO:0007669"/>
    <property type="project" value="InterPro"/>
</dbReference>
<name>A0A7J6VZX4_THATH</name>
<proteinExistence type="predicted"/>
<dbReference type="OrthoDB" id="9990610at2759"/>
<dbReference type="InterPro" id="IPR046960">
    <property type="entry name" value="PPR_At4g14850-like_plant"/>
</dbReference>
<reference evidence="1 2" key="1">
    <citation type="submission" date="2020-06" db="EMBL/GenBank/DDBJ databases">
        <title>Transcriptomic and genomic resources for Thalictrum thalictroides and T. hernandezii: Facilitating candidate gene discovery in an emerging model plant lineage.</title>
        <authorList>
            <person name="Arias T."/>
            <person name="Riano-Pachon D.M."/>
            <person name="Di Stilio V.S."/>
        </authorList>
    </citation>
    <scope>NUCLEOTIDE SEQUENCE [LARGE SCALE GENOMIC DNA]</scope>
    <source>
        <strain evidence="2">cv. WT478/WT964</strain>
        <tissue evidence="1">Leaves</tissue>
    </source>
</reference>
<evidence type="ECO:0008006" key="3">
    <source>
        <dbReference type="Google" id="ProtNLM"/>
    </source>
</evidence>
<dbReference type="GO" id="GO:0003723">
    <property type="term" value="F:RNA binding"/>
    <property type="evidence" value="ECO:0007669"/>
    <property type="project" value="InterPro"/>
</dbReference>
<gene>
    <name evidence="1" type="ORF">FRX31_019740</name>
</gene>
<dbReference type="EMBL" id="JABWDY010023798">
    <property type="protein sequence ID" value="KAF5190679.1"/>
    <property type="molecule type" value="Genomic_DNA"/>
</dbReference>
<dbReference type="AlphaFoldDB" id="A0A7J6VZX4"/>
<organism evidence="1 2">
    <name type="scientific">Thalictrum thalictroides</name>
    <name type="common">Rue-anemone</name>
    <name type="synonym">Anemone thalictroides</name>
    <dbReference type="NCBI Taxonomy" id="46969"/>
    <lineage>
        <taxon>Eukaryota</taxon>
        <taxon>Viridiplantae</taxon>
        <taxon>Streptophyta</taxon>
        <taxon>Embryophyta</taxon>
        <taxon>Tracheophyta</taxon>
        <taxon>Spermatophyta</taxon>
        <taxon>Magnoliopsida</taxon>
        <taxon>Ranunculales</taxon>
        <taxon>Ranunculaceae</taxon>
        <taxon>Thalictroideae</taxon>
        <taxon>Thalictrum</taxon>
    </lineage>
</organism>
<keyword evidence="2" id="KW-1185">Reference proteome</keyword>
<accession>A0A7J6VZX4</accession>
<comment type="caution">
    <text evidence="1">The sequence shown here is derived from an EMBL/GenBank/DDBJ whole genome shotgun (WGS) entry which is preliminary data.</text>
</comment>
<evidence type="ECO:0000313" key="1">
    <source>
        <dbReference type="EMBL" id="KAF5190679.1"/>
    </source>
</evidence>